<keyword evidence="2" id="KW-1133">Transmembrane helix</keyword>
<keyword evidence="2" id="KW-0812">Transmembrane</keyword>
<feature type="transmembrane region" description="Helical" evidence="2">
    <location>
        <begin position="68"/>
        <end position="89"/>
    </location>
</feature>
<evidence type="ECO:0000313" key="4">
    <source>
        <dbReference type="Proteomes" id="UP000182938"/>
    </source>
</evidence>
<evidence type="ECO:0000313" key="3">
    <source>
        <dbReference type="EMBL" id="APH02115.1"/>
    </source>
</evidence>
<organism evidence="3 4">
    <name type="scientific">Janibacter indicus</name>
    <dbReference type="NCBI Taxonomy" id="857417"/>
    <lineage>
        <taxon>Bacteria</taxon>
        <taxon>Bacillati</taxon>
        <taxon>Actinomycetota</taxon>
        <taxon>Actinomycetes</taxon>
        <taxon>Micrococcales</taxon>
        <taxon>Intrasporangiaceae</taxon>
        <taxon>Janibacter</taxon>
    </lineage>
</organism>
<gene>
    <name evidence="3" type="ORF">ASJ30_11740</name>
</gene>
<keyword evidence="2" id="KW-0472">Membrane</keyword>
<accession>A0A1L3MI83</accession>
<dbReference type="KEGG" id="jte:ASJ30_11740"/>
<dbReference type="EMBL" id="CP013290">
    <property type="protein sequence ID" value="APH02115.1"/>
    <property type="molecule type" value="Genomic_DNA"/>
</dbReference>
<evidence type="ECO:0000256" key="2">
    <source>
        <dbReference type="SAM" id="Phobius"/>
    </source>
</evidence>
<feature type="region of interest" description="Disordered" evidence="1">
    <location>
        <begin position="128"/>
        <end position="147"/>
    </location>
</feature>
<proteinExistence type="predicted"/>
<protein>
    <submittedName>
        <fullName evidence="3">Uncharacterized protein</fullName>
    </submittedName>
</protein>
<feature type="compositionally biased region" description="Polar residues" evidence="1">
    <location>
        <begin position="128"/>
        <end position="144"/>
    </location>
</feature>
<name>A0A1L3MI83_9MICO</name>
<reference evidence="3 4" key="1">
    <citation type="submission" date="2015-11" db="EMBL/GenBank/DDBJ databases">
        <authorList>
            <person name="Zhang Y."/>
            <person name="Guo Z."/>
        </authorList>
    </citation>
    <scope>NUCLEOTIDE SEQUENCE [LARGE SCALE GENOMIC DNA]</scope>
    <source>
        <strain evidence="3 4">YFY001</strain>
    </source>
</reference>
<dbReference type="AlphaFoldDB" id="A0A1L3MI83"/>
<keyword evidence="4" id="KW-1185">Reference proteome</keyword>
<evidence type="ECO:0000256" key="1">
    <source>
        <dbReference type="SAM" id="MobiDB-lite"/>
    </source>
</evidence>
<sequence>MTDRHDPPWDPEDDELVRAALMSLMDDVRDEPLPEPAFIRARAEGATGGEHPSGGAVVELGRRRRRTFAVVAGVAAAALVATSAALIVVDRPGTAPAGTTTVTATDDAITLLDSQEWSAALGLDVTSTRSSADPQGQCFQTPESGSWDRRVSTLADGRVIAGQWIGTSTTSTDAPTDAVDEAVARCEESYTVSSRITEQLPLTTGDASYRSWHATSPDGSTYWWVEASRGRTTTFLTVAEVDGMTYSSDQMRNLAKAALGDVDLVTDTGWMPGDGVSTTTGPDGAEITH</sequence>
<dbReference type="Proteomes" id="UP000182938">
    <property type="component" value="Chromosome"/>
</dbReference>
<dbReference type="RefSeq" id="WP_072625270.1">
    <property type="nucleotide sequence ID" value="NZ_CP013290.1"/>
</dbReference>